<protein>
    <recommendedName>
        <fullName evidence="4">MATE family efflux transporter</fullName>
    </recommendedName>
</protein>
<feature type="transmembrane region" description="Helical" evidence="1">
    <location>
        <begin position="52"/>
        <end position="82"/>
    </location>
</feature>
<keyword evidence="1" id="KW-0472">Membrane</keyword>
<accession>A0ABT1EL65</accession>
<feature type="non-terminal residue" evidence="2">
    <location>
        <position position="1"/>
    </location>
</feature>
<dbReference type="EMBL" id="JAMZFV010000035">
    <property type="protein sequence ID" value="MCP1111446.1"/>
    <property type="molecule type" value="Genomic_DNA"/>
</dbReference>
<gene>
    <name evidence="2" type="ORF">NK118_14425</name>
</gene>
<evidence type="ECO:0000313" key="2">
    <source>
        <dbReference type="EMBL" id="MCP1111446.1"/>
    </source>
</evidence>
<comment type="caution">
    <text evidence="2">The sequence shown here is derived from an EMBL/GenBank/DDBJ whole genome shotgun (WGS) entry which is preliminary data.</text>
</comment>
<keyword evidence="1" id="KW-1133">Transmembrane helix</keyword>
<sequence length="98" mass="10679">SHWSRLISSGSSRTSIKYYLSTNFVQASGCAVPATVMSVLRQGILLIPFLYLFHGLMGLSGIAAAHTAADILSVAVSMLLLFRQYRMLVKKVEEQSGD</sequence>
<feature type="transmembrane region" description="Helical" evidence="1">
    <location>
        <begin position="20"/>
        <end position="40"/>
    </location>
</feature>
<evidence type="ECO:0000313" key="3">
    <source>
        <dbReference type="Proteomes" id="UP001523565"/>
    </source>
</evidence>
<organism evidence="2 3">
    <name type="scientific">Ohessyouella blattaphilus</name>
    <dbReference type="NCBI Taxonomy" id="2949333"/>
    <lineage>
        <taxon>Bacteria</taxon>
        <taxon>Bacillati</taxon>
        <taxon>Bacillota</taxon>
        <taxon>Clostridia</taxon>
        <taxon>Lachnospirales</taxon>
        <taxon>Lachnospiraceae</taxon>
        <taxon>Ohessyouella</taxon>
    </lineage>
</organism>
<keyword evidence="1" id="KW-0812">Transmembrane</keyword>
<evidence type="ECO:0000256" key="1">
    <source>
        <dbReference type="SAM" id="Phobius"/>
    </source>
</evidence>
<keyword evidence="3" id="KW-1185">Reference proteome</keyword>
<evidence type="ECO:0008006" key="4">
    <source>
        <dbReference type="Google" id="ProtNLM"/>
    </source>
</evidence>
<name>A0ABT1EL65_9FIRM</name>
<reference evidence="2 3" key="1">
    <citation type="journal article" date="2022" name="Genome Biol. Evol.">
        <title>Host diet, physiology and behaviors set the stage for Lachnospiraceae cladogenesis.</title>
        <authorList>
            <person name="Vera-Ponce De Leon A."/>
            <person name="Schneider M."/>
            <person name="Jahnes B.C."/>
            <person name="Sadowski V."/>
            <person name="Camuy-Velez L.A."/>
            <person name="Duan J."/>
            <person name="Sabree Z.L."/>
        </authorList>
    </citation>
    <scope>NUCLEOTIDE SEQUENCE [LARGE SCALE GENOMIC DNA]</scope>
    <source>
        <strain evidence="2 3">PAL227</strain>
    </source>
</reference>
<proteinExistence type="predicted"/>
<dbReference type="Proteomes" id="UP001523565">
    <property type="component" value="Unassembled WGS sequence"/>
</dbReference>